<accession>A0A2P2QED4</accession>
<protein>
    <submittedName>
        <fullName evidence="1">Uncharacterized protein</fullName>
    </submittedName>
</protein>
<reference evidence="1" key="1">
    <citation type="submission" date="2018-02" db="EMBL/GenBank/DDBJ databases">
        <title>Rhizophora mucronata_Transcriptome.</title>
        <authorList>
            <person name="Meera S.P."/>
            <person name="Sreeshan A."/>
            <person name="Augustine A."/>
        </authorList>
    </citation>
    <scope>NUCLEOTIDE SEQUENCE</scope>
    <source>
        <tissue evidence="1">Leaf</tissue>
    </source>
</reference>
<name>A0A2P2QED4_RHIMU</name>
<proteinExistence type="predicted"/>
<dbReference type="EMBL" id="GGEC01084780">
    <property type="protein sequence ID" value="MBX65264.1"/>
    <property type="molecule type" value="Transcribed_RNA"/>
</dbReference>
<sequence length="37" mass="4175">MERGSQAKIILISCECYKCYCLFTSYSSSDIGSNLLF</sequence>
<organism evidence="1">
    <name type="scientific">Rhizophora mucronata</name>
    <name type="common">Asiatic mangrove</name>
    <dbReference type="NCBI Taxonomy" id="61149"/>
    <lineage>
        <taxon>Eukaryota</taxon>
        <taxon>Viridiplantae</taxon>
        <taxon>Streptophyta</taxon>
        <taxon>Embryophyta</taxon>
        <taxon>Tracheophyta</taxon>
        <taxon>Spermatophyta</taxon>
        <taxon>Magnoliopsida</taxon>
        <taxon>eudicotyledons</taxon>
        <taxon>Gunneridae</taxon>
        <taxon>Pentapetalae</taxon>
        <taxon>rosids</taxon>
        <taxon>fabids</taxon>
        <taxon>Malpighiales</taxon>
        <taxon>Rhizophoraceae</taxon>
        <taxon>Rhizophora</taxon>
    </lineage>
</organism>
<dbReference type="AlphaFoldDB" id="A0A2P2QED4"/>
<evidence type="ECO:0000313" key="1">
    <source>
        <dbReference type="EMBL" id="MBX65264.1"/>
    </source>
</evidence>